<comment type="similarity">
    <text evidence="2 10">Belongs to the serpin family.</text>
</comment>
<dbReference type="PANTHER" id="PTHR11461:SF375">
    <property type="entry name" value="THYROXINE-BINDING GLOBULIN"/>
    <property type="match status" value="1"/>
</dbReference>
<proteinExistence type="inferred from homology"/>
<comment type="function">
    <text evidence="6">Major thyroid hormone transport protein in serum.</text>
</comment>
<dbReference type="GO" id="GO:0004867">
    <property type="term" value="F:serine-type endopeptidase inhibitor activity"/>
    <property type="evidence" value="ECO:0007669"/>
    <property type="project" value="InterPro"/>
</dbReference>
<evidence type="ECO:0000256" key="8">
    <source>
        <dbReference type="ARBA" id="ARBA00042967"/>
    </source>
</evidence>
<accession>A0A8T2K364</accession>
<evidence type="ECO:0000313" key="13">
    <source>
        <dbReference type="EMBL" id="KAG8449081.1"/>
    </source>
</evidence>
<keyword evidence="3" id="KW-0964">Secreted</keyword>
<dbReference type="SUPFAM" id="SSF56574">
    <property type="entry name" value="Serpins"/>
    <property type="match status" value="1"/>
</dbReference>
<name>A0A8T2K364_9PIPI</name>
<evidence type="ECO:0000256" key="11">
    <source>
        <dbReference type="SAM" id="SignalP"/>
    </source>
</evidence>
<feature type="signal peptide" evidence="11">
    <location>
        <begin position="1"/>
        <end position="16"/>
    </location>
</feature>
<evidence type="ECO:0000256" key="10">
    <source>
        <dbReference type="RuleBase" id="RU000411"/>
    </source>
</evidence>
<dbReference type="SMART" id="SM00093">
    <property type="entry name" value="SERPIN"/>
    <property type="match status" value="1"/>
</dbReference>
<keyword evidence="4 11" id="KW-0732">Signal</keyword>
<dbReference type="InterPro" id="IPR000215">
    <property type="entry name" value="Serpin_fam"/>
</dbReference>
<comment type="caution">
    <text evidence="13">The sequence shown here is derived from an EMBL/GenBank/DDBJ whole genome shotgun (WGS) entry which is preliminary data.</text>
</comment>
<evidence type="ECO:0000256" key="1">
    <source>
        <dbReference type="ARBA" id="ARBA00004613"/>
    </source>
</evidence>
<dbReference type="Gene3D" id="2.30.39.10">
    <property type="entry name" value="Alpha-1-antitrypsin, domain 1"/>
    <property type="match status" value="1"/>
</dbReference>
<dbReference type="FunFam" id="3.30.497.10:FF:000001">
    <property type="entry name" value="Serine protease inhibitor"/>
    <property type="match status" value="1"/>
</dbReference>
<feature type="domain" description="Serpin" evidence="12">
    <location>
        <begin position="55"/>
        <end position="417"/>
    </location>
</feature>
<organism evidence="13 14">
    <name type="scientific">Hymenochirus boettgeri</name>
    <name type="common">Congo dwarf clawed frog</name>
    <dbReference type="NCBI Taxonomy" id="247094"/>
    <lineage>
        <taxon>Eukaryota</taxon>
        <taxon>Metazoa</taxon>
        <taxon>Chordata</taxon>
        <taxon>Craniata</taxon>
        <taxon>Vertebrata</taxon>
        <taxon>Euteleostomi</taxon>
        <taxon>Amphibia</taxon>
        <taxon>Batrachia</taxon>
        <taxon>Anura</taxon>
        <taxon>Pipoidea</taxon>
        <taxon>Pipidae</taxon>
        <taxon>Pipinae</taxon>
        <taxon>Hymenochirus</taxon>
    </lineage>
</organism>
<protein>
    <recommendedName>
        <fullName evidence="7">Thyroxine-binding globulin</fullName>
    </recommendedName>
    <alternativeName>
        <fullName evidence="9">Serpin A7</fullName>
    </alternativeName>
    <alternativeName>
        <fullName evidence="8">T4-binding globulin</fullName>
    </alternativeName>
</protein>
<evidence type="ECO:0000256" key="9">
    <source>
        <dbReference type="ARBA" id="ARBA00043177"/>
    </source>
</evidence>
<gene>
    <name evidence="13" type="ORF">GDO86_015943</name>
</gene>
<feature type="chain" id="PRO_5035765248" description="Thyroxine-binding globulin" evidence="11">
    <location>
        <begin position="17"/>
        <end position="420"/>
    </location>
</feature>
<evidence type="ECO:0000256" key="5">
    <source>
        <dbReference type="ARBA" id="ARBA00023180"/>
    </source>
</evidence>
<evidence type="ECO:0000313" key="14">
    <source>
        <dbReference type="Proteomes" id="UP000812440"/>
    </source>
</evidence>
<dbReference type="Pfam" id="PF00079">
    <property type="entry name" value="Serpin"/>
    <property type="match status" value="1"/>
</dbReference>
<dbReference type="Proteomes" id="UP000812440">
    <property type="component" value="Chromosome 8_10"/>
</dbReference>
<reference evidence="13" key="1">
    <citation type="thesis" date="2020" institute="ProQuest LLC" country="789 East Eisenhower Parkway, Ann Arbor, MI, USA">
        <title>Comparative Genomics and Chromosome Evolution.</title>
        <authorList>
            <person name="Mudd A.B."/>
        </authorList>
    </citation>
    <scope>NUCLEOTIDE SEQUENCE</scope>
    <source>
        <strain evidence="13">Female2</strain>
        <tissue evidence="13">Blood</tissue>
    </source>
</reference>
<dbReference type="EMBL" id="JAACNH010000003">
    <property type="protein sequence ID" value="KAG8449081.1"/>
    <property type="molecule type" value="Genomic_DNA"/>
</dbReference>
<dbReference type="InterPro" id="IPR023796">
    <property type="entry name" value="Serpin_dom"/>
</dbReference>
<dbReference type="PANTHER" id="PTHR11461">
    <property type="entry name" value="SERINE PROTEASE INHIBITOR, SERPIN"/>
    <property type="match status" value="1"/>
</dbReference>
<keyword evidence="14" id="KW-1185">Reference proteome</keyword>
<dbReference type="InterPro" id="IPR042185">
    <property type="entry name" value="Serpin_sf_2"/>
</dbReference>
<evidence type="ECO:0000256" key="4">
    <source>
        <dbReference type="ARBA" id="ARBA00022729"/>
    </source>
</evidence>
<evidence type="ECO:0000259" key="12">
    <source>
        <dbReference type="SMART" id="SM00093"/>
    </source>
</evidence>
<keyword evidence="5" id="KW-0325">Glycoprotein</keyword>
<comment type="subcellular location">
    <subcellularLocation>
        <location evidence="1">Secreted</location>
    </subcellularLocation>
</comment>
<dbReference type="InterPro" id="IPR036186">
    <property type="entry name" value="Serpin_sf"/>
</dbReference>
<evidence type="ECO:0000256" key="2">
    <source>
        <dbReference type="ARBA" id="ARBA00009500"/>
    </source>
</evidence>
<dbReference type="Gene3D" id="3.30.497.10">
    <property type="entry name" value="Antithrombin, subunit I, domain 2"/>
    <property type="match status" value="1"/>
</dbReference>
<dbReference type="OrthoDB" id="671595at2759"/>
<dbReference type="CDD" id="cd19957">
    <property type="entry name" value="serpinA"/>
    <property type="match status" value="1"/>
</dbReference>
<dbReference type="FunFam" id="2.30.39.10:FF:000002">
    <property type="entry name" value="Serpin family D member 1"/>
    <property type="match status" value="1"/>
</dbReference>
<evidence type="ECO:0000256" key="3">
    <source>
        <dbReference type="ARBA" id="ARBA00022525"/>
    </source>
</evidence>
<evidence type="ECO:0000256" key="6">
    <source>
        <dbReference type="ARBA" id="ARBA00037352"/>
    </source>
</evidence>
<dbReference type="AlphaFoldDB" id="A0A8T2K364"/>
<evidence type="ECO:0000256" key="7">
    <source>
        <dbReference type="ARBA" id="ARBA00039512"/>
    </source>
</evidence>
<dbReference type="GO" id="GO:0005615">
    <property type="term" value="C:extracellular space"/>
    <property type="evidence" value="ECO:0007669"/>
    <property type="project" value="InterPro"/>
</dbReference>
<sequence length="420" mass="47571">MRILLYLTLVIACTIASDVDNSAHNLHQDHKNGHHDDKIAKAQKAIISANMDFGLSFYKHIISENKDEGKSTQKNLVFSPVSITTAFSMLSLGAKSETHQNILEGLRLNQTEVPEKDLHEAMEHLQQLLNKPKSDLQVNIGNAVFVDNEMNILESFAHDLQHYYHAEAITANFNNPEDAKKQINDFVKNKTKGKIDELITNLSNEVKLLLLNYIFLDAQWETPFNPHMTHSSQFFIDENSTVEVKMMSRTDSFKVYEDEILPCKVLSLPYKNNANMLLILPKAGKMHKVEEALSVETVKRWQNSTKERFMELHLPKFSISSSLNLKEILTDIGMGIIFSDKADFSGITKDFPLKVSKVVHKAVLDVDEKGTKAAAVTEIEGVLTMLLEDFRVDRPFIALICSEDVHTMLFMAKVINPTEK</sequence>
<dbReference type="InterPro" id="IPR042178">
    <property type="entry name" value="Serpin_sf_1"/>
</dbReference>